<evidence type="ECO:0000313" key="3">
    <source>
        <dbReference type="Proteomes" id="UP000176087"/>
    </source>
</evidence>
<organism evidence="2 3">
    <name type="scientific">Streptomyces abyssalis</name>
    <dbReference type="NCBI Taxonomy" id="933944"/>
    <lineage>
        <taxon>Bacteria</taxon>
        <taxon>Bacillati</taxon>
        <taxon>Actinomycetota</taxon>
        <taxon>Actinomycetes</taxon>
        <taxon>Kitasatosporales</taxon>
        <taxon>Streptomycetaceae</taxon>
        <taxon>Streptomyces</taxon>
    </lineage>
</organism>
<dbReference type="Pfam" id="PF14023">
    <property type="entry name" value="Bestrophin-like"/>
    <property type="match status" value="1"/>
</dbReference>
<sequence>MPEWLVLVLATLTACAVVTAAVVLRQRRTDDDDPSETPDVIEYMTMMTGVVYAIVLGLAIAGVWEARNVADAVAKDEAQALHEIHERARIAPPAQREKIRSDVDAYVRHAVTTEWPYMVEHGELTGRGDRLLADLRKDVLEWEPRTAREEQTYAALAERVAAADAARNGRAASAEPTLPGVVWFGLFAGAVVSVGMLFALQIQRSARELLLAGLFTSLIAFLLFLVRHFDEPFARGLTDPAGAFTALFPQAGGGVAGG</sequence>
<keyword evidence="1" id="KW-0472">Membrane</keyword>
<dbReference type="PATRIC" id="fig|933944.5.peg.5201"/>
<evidence type="ECO:0000256" key="1">
    <source>
        <dbReference type="SAM" id="Phobius"/>
    </source>
</evidence>
<dbReference type="InterPro" id="IPR025333">
    <property type="entry name" value="DUF4239"/>
</dbReference>
<keyword evidence="1" id="KW-1133">Transmembrane helix</keyword>
<reference evidence="2 3" key="1">
    <citation type="journal article" date="2016" name="Front. Microbiol.">
        <title>Comparative Genomics Analysis of Streptomyces Species Reveals Their Adaptation to the Marine Environment and Their Diversity at the Genomic Level.</title>
        <authorList>
            <person name="Tian X."/>
            <person name="Zhang Z."/>
            <person name="Yang T."/>
            <person name="Chen M."/>
            <person name="Li J."/>
            <person name="Chen F."/>
            <person name="Yang J."/>
            <person name="Li W."/>
            <person name="Zhang B."/>
            <person name="Zhang Z."/>
            <person name="Wu J."/>
            <person name="Zhang C."/>
            <person name="Long L."/>
            <person name="Xiao J."/>
        </authorList>
    </citation>
    <scope>NUCLEOTIDE SEQUENCE [LARGE SCALE GENOMIC DNA]</scope>
    <source>
        <strain evidence="2 3">SCSIO 10390</strain>
    </source>
</reference>
<feature type="transmembrane region" description="Helical" evidence="1">
    <location>
        <begin position="44"/>
        <end position="64"/>
    </location>
</feature>
<dbReference type="AlphaFoldDB" id="A0A1E7JT14"/>
<proteinExistence type="predicted"/>
<gene>
    <name evidence="2" type="ORF">AN215_06310</name>
</gene>
<keyword evidence="1" id="KW-0812">Transmembrane</keyword>
<protein>
    <recommendedName>
        <fullName evidence="4">DUF4239 domain-containing protein</fullName>
    </recommendedName>
</protein>
<dbReference type="Proteomes" id="UP000176087">
    <property type="component" value="Unassembled WGS sequence"/>
</dbReference>
<accession>A0A1E7JT14</accession>
<comment type="caution">
    <text evidence="2">The sequence shown here is derived from an EMBL/GenBank/DDBJ whole genome shotgun (WGS) entry which is preliminary data.</text>
</comment>
<evidence type="ECO:0000313" key="2">
    <source>
        <dbReference type="EMBL" id="OEU92045.1"/>
    </source>
</evidence>
<feature type="transmembrane region" description="Helical" evidence="1">
    <location>
        <begin position="209"/>
        <end position="226"/>
    </location>
</feature>
<name>A0A1E7JT14_9ACTN</name>
<dbReference type="OrthoDB" id="4313900at2"/>
<feature type="transmembrane region" description="Helical" evidence="1">
    <location>
        <begin position="180"/>
        <end position="203"/>
    </location>
</feature>
<dbReference type="RefSeq" id="WP_070009774.1">
    <property type="nucleotide sequence ID" value="NZ_LJGS01000037.1"/>
</dbReference>
<dbReference type="STRING" id="933944.AN215_06310"/>
<keyword evidence="3" id="KW-1185">Reference proteome</keyword>
<evidence type="ECO:0008006" key="4">
    <source>
        <dbReference type="Google" id="ProtNLM"/>
    </source>
</evidence>
<dbReference type="EMBL" id="LJGT01000037">
    <property type="protein sequence ID" value="OEU92045.1"/>
    <property type="molecule type" value="Genomic_DNA"/>
</dbReference>